<comment type="caution">
    <text evidence="2">The sequence shown here is derived from an EMBL/GenBank/DDBJ whole genome shotgun (WGS) entry which is preliminary data.</text>
</comment>
<evidence type="ECO:0000259" key="1">
    <source>
        <dbReference type="PROSITE" id="PS51750"/>
    </source>
</evidence>
<gene>
    <name evidence="2" type="ORF">ACFOY7_09380</name>
</gene>
<dbReference type="Pfam" id="PF02498">
    <property type="entry name" value="Bro-N"/>
    <property type="match status" value="1"/>
</dbReference>
<dbReference type="RefSeq" id="WP_390251679.1">
    <property type="nucleotide sequence ID" value="NZ_JBHSDT010000004.1"/>
</dbReference>
<evidence type="ECO:0000313" key="3">
    <source>
        <dbReference type="Proteomes" id="UP001595882"/>
    </source>
</evidence>
<proteinExistence type="predicted"/>
<feature type="domain" description="Bro-N" evidence="1">
    <location>
        <begin position="1"/>
        <end position="102"/>
    </location>
</feature>
<name>A0ABV8WWG6_9BACI</name>
<dbReference type="PROSITE" id="PS51750">
    <property type="entry name" value="BRO_N"/>
    <property type="match status" value="1"/>
</dbReference>
<evidence type="ECO:0000313" key="2">
    <source>
        <dbReference type="EMBL" id="MFC4403289.1"/>
    </source>
</evidence>
<dbReference type="EMBL" id="JBHSDT010000004">
    <property type="protein sequence ID" value="MFC4403289.1"/>
    <property type="molecule type" value="Genomic_DNA"/>
</dbReference>
<protein>
    <submittedName>
        <fullName evidence="2">BRO family protein</fullName>
    </submittedName>
</protein>
<organism evidence="2 3">
    <name type="scientific">Gracilibacillus xinjiangensis</name>
    <dbReference type="NCBI Taxonomy" id="1193282"/>
    <lineage>
        <taxon>Bacteria</taxon>
        <taxon>Bacillati</taxon>
        <taxon>Bacillota</taxon>
        <taxon>Bacilli</taxon>
        <taxon>Bacillales</taxon>
        <taxon>Bacillaceae</taxon>
        <taxon>Gracilibacillus</taxon>
    </lineage>
</organism>
<dbReference type="InterPro" id="IPR003497">
    <property type="entry name" value="BRO_N_domain"/>
</dbReference>
<keyword evidence="3" id="KW-1185">Reference proteome</keyword>
<accession>A0ABV8WWG6</accession>
<dbReference type="Proteomes" id="UP001595882">
    <property type="component" value="Unassembled WGS sequence"/>
</dbReference>
<reference evidence="3" key="1">
    <citation type="journal article" date="2019" name="Int. J. Syst. Evol. Microbiol.">
        <title>The Global Catalogue of Microorganisms (GCM) 10K type strain sequencing project: providing services to taxonomists for standard genome sequencing and annotation.</title>
        <authorList>
            <consortium name="The Broad Institute Genomics Platform"/>
            <consortium name="The Broad Institute Genome Sequencing Center for Infectious Disease"/>
            <person name="Wu L."/>
            <person name="Ma J."/>
        </authorList>
    </citation>
    <scope>NUCLEOTIDE SEQUENCE [LARGE SCALE GENOMIC DNA]</scope>
    <source>
        <strain evidence="3">CCUG 37865</strain>
    </source>
</reference>
<sequence>MQIKKQFNDQVIHVEVKRNRLWFVAQDICNILDLRHVPNALKQLETERKDIGFIVEGSKKQKIALVDAEGLRILCHMSESPQADFLENWLDQDIIGSQNEDEIKGEENKTRLNKMIRRYTVENNLSYKQGYKDFVQSFNLSNQTNLKAQMELYKARFNLDKLTIPEYLLGSNQLDKGIHIAKGLLANRYRQVN</sequence>